<dbReference type="Gene3D" id="3.40.50.1370">
    <property type="entry name" value="Aspartate/ornithine carbamoyltransferase"/>
    <property type="match status" value="2"/>
</dbReference>
<comment type="catalytic activity">
    <reaction evidence="5">
        <text>carbamoyl phosphate + L-ornithine = L-citrulline + phosphate + H(+)</text>
        <dbReference type="Rhea" id="RHEA:19513"/>
        <dbReference type="ChEBI" id="CHEBI:15378"/>
        <dbReference type="ChEBI" id="CHEBI:43474"/>
        <dbReference type="ChEBI" id="CHEBI:46911"/>
        <dbReference type="ChEBI" id="CHEBI:57743"/>
        <dbReference type="ChEBI" id="CHEBI:58228"/>
        <dbReference type="EC" id="2.1.3.3"/>
    </reaction>
</comment>
<comment type="function">
    <text evidence="1">Reversibly catalyzes the transfer of the carbamoyl group from carbamoyl phosphate (CP) to the N(epsilon) atom of ornithine (ORN) to produce L-citrulline.</text>
</comment>
<evidence type="ECO:0000259" key="8">
    <source>
        <dbReference type="Pfam" id="PF00185"/>
    </source>
</evidence>
<evidence type="ECO:0000313" key="10">
    <source>
        <dbReference type="EMBL" id="MEW2360757.1"/>
    </source>
</evidence>
<feature type="domain" description="Aspartate/ornithine carbamoyltransferase Asp/Orn-binding" evidence="8">
    <location>
        <begin position="157"/>
        <end position="324"/>
    </location>
</feature>
<dbReference type="PANTHER" id="PTHR45753">
    <property type="entry name" value="ORNITHINE CARBAMOYLTRANSFERASE, MITOCHONDRIAL"/>
    <property type="match status" value="1"/>
</dbReference>
<sequence>MTISSLKGRSLLSLRELSGDEIRELLGKAADLKERTALGQDVPALAGKNIALIFLKPSTRTRVSFVVASTQSGAHPEVFSREDIRFGVKESVRDIARVFGRVYDGIMFRGYEHATVAEFAQYAGVPVWNGLCDNYHPTQVLADLLTLRENFGDDLEGLPLTYVGDGRNNMAVTLAVAAAKLGLDLRILAPKALQPAPELITELLDGRESEQARVLVTDSAEEALRGSACVYGDVWVSMGEEDQTQERIELLRHLKVTSDLMALTGREDSIYLHCLPAFHNLATETARADPDICEVDDDVFEGERSRVFDQSENRMHTAKALMQLTIAG</sequence>
<evidence type="ECO:0000256" key="7">
    <source>
        <dbReference type="RuleBase" id="RU003634"/>
    </source>
</evidence>
<dbReference type="PROSITE" id="PS00097">
    <property type="entry name" value="CARBAMOYLTRANSFERASE"/>
    <property type="match status" value="1"/>
</dbReference>
<evidence type="ECO:0000256" key="4">
    <source>
        <dbReference type="ARBA" id="ARBA00022679"/>
    </source>
</evidence>
<dbReference type="PANTHER" id="PTHR45753:SF2">
    <property type="entry name" value="ORNITHINE CARBAMOYLTRANSFERASE"/>
    <property type="match status" value="1"/>
</dbReference>
<keyword evidence="4 7" id="KW-0808">Transferase</keyword>
<dbReference type="InterPro" id="IPR006130">
    <property type="entry name" value="Asp/Orn_carbamoylTrfase"/>
</dbReference>
<dbReference type="SUPFAM" id="SSF53671">
    <property type="entry name" value="Aspartate/ornithine carbamoyltransferase"/>
    <property type="match status" value="1"/>
</dbReference>
<evidence type="ECO:0000259" key="9">
    <source>
        <dbReference type="Pfam" id="PF02729"/>
    </source>
</evidence>
<dbReference type="Proteomes" id="UP001553843">
    <property type="component" value="Unassembled WGS sequence"/>
</dbReference>
<feature type="domain" description="Aspartate/ornithine carbamoyltransferase carbamoyl-P binding" evidence="9">
    <location>
        <begin position="9"/>
        <end position="149"/>
    </location>
</feature>
<reference evidence="10 11" key="1">
    <citation type="submission" date="2024-06" db="EMBL/GenBank/DDBJ databases">
        <title>The Natural Products Discovery Center: Release of the First 8490 Sequenced Strains for Exploring Actinobacteria Biosynthetic Diversity.</title>
        <authorList>
            <person name="Kalkreuter E."/>
            <person name="Kautsar S.A."/>
            <person name="Yang D."/>
            <person name="Bader C.D."/>
            <person name="Teijaro C.N."/>
            <person name="Fluegel L."/>
            <person name="Davis C.M."/>
            <person name="Simpson J.R."/>
            <person name="Lauterbach L."/>
            <person name="Steele A.D."/>
            <person name="Gui C."/>
            <person name="Meng S."/>
            <person name="Li G."/>
            <person name="Viehrig K."/>
            <person name="Ye F."/>
            <person name="Su P."/>
            <person name="Kiefer A.F."/>
            <person name="Nichols A."/>
            <person name="Cepeda A.J."/>
            <person name="Yan W."/>
            <person name="Fan B."/>
            <person name="Jiang Y."/>
            <person name="Adhikari A."/>
            <person name="Zheng C.-J."/>
            <person name="Schuster L."/>
            <person name="Cowan T.M."/>
            <person name="Smanski M.J."/>
            <person name="Chevrette M.G."/>
            <person name="De Carvalho L.P.S."/>
            <person name="Shen B."/>
        </authorList>
    </citation>
    <scope>NUCLEOTIDE SEQUENCE [LARGE SCALE GENOMIC DNA]</scope>
    <source>
        <strain evidence="10 11">NPDC047833</strain>
    </source>
</reference>
<organism evidence="10 11">
    <name type="scientific">Streptomyces huasconensis</name>
    <dbReference type="NCBI Taxonomy" id="1854574"/>
    <lineage>
        <taxon>Bacteria</taxon>
        <taxon>Bacillati</taxon>
        <taxon>Actinomycetota</taxon>
        <taxon>Actinomycetes</taxon>
        <taxon>Kitasatosporales</taxon>
        <taxon>Streptomycetaceae</taxon>
        <taxon>Streptomyces</taxon>
    </lineage>
</organism>
<dbReference type="RefSeq" id="WP_359776741.1">
    <property type="nucleotide sequence ID" value="NZ_JBEYRR010000003.1"/>
</dbReference>
<name>A0ABV3LMR0_9ACTN</name>
<dbReference type="Pfam" id="PF00185">
    <property type="entry name" value="OTCace"/>
    <property type="match status" value="1"/>
</dbReference>
<evidence type="ECO:0000256" key="2">
    <source>
        <dbReference type="ARBA" id="ARBA00007805"/>
    </source>
</evidence>
<dbReference type="InterPro" id="IPR002292">
    <property type="entry name" value="Orn/put_carbamltrans"/>
</dbReference>
<dbReference type="NCBIfam" id="TIGR00658">
    <property type="entry name" value="orni_carb_tr"/>
    <property type="match status" value="1"/>
</dbReference>
<evidence type="ECO:0000313" key="11">
    <source>
        <dbReference type="Proteomes" id="UP001553843"/>
    </source>
</evidence>
<evidence type="ECO:0000256" key="3">
    <source>
        <dbReference type="ARBA" id="ARBA00013007"/>
    </source>
</evidence>
<comment type="similarity">
    <text evidence="2">Belongs to the aspartate/ornithine carbamoyltransferase superfamily. OTCase family.</text>
</comment>
<dbReference type="Pfam" id="PF02729">
    <property type="entry name" value="OTCace_N"/>
    <property type="match status" value="1"/>
</dbReference>
<accession>A0ABV3LMR0</accession>
<proteinExistence type="inferred from homology"/>
<keyword evidence="11" id="KW-1185">Reference proteome</keyword>
<evidence type="ECO:0000256" key="1">
    <source>
        <dbReference type="ARBA" id="ARBA00003822"/>
    </source>
</evidence>
<evidence type="ECO:0000256" key="6">
    <source>
        <dbReference type="NCBIfam" id="TIGR00658"/>
    </source>
</evidence>
<evidence type="ECO:0000256" key="5">
    <source>
        <dbReference type="ARBA" id="ARBA00048772"/>
    </source>
</evidence>
<dbReference type="EMBL" id="JBEYRS010000001">
    <property type="protein sequence ID" value="MEW2360757.1"/>
    <property type="molecule type" value="Genomic_DNA"/>
</dbReference>
<dbReference type="InterPro" id="IPR006131">
    <property type="entry name" value="Asp_carbamoyltransf_Asp/Orn-bd"/>
</dbReference>
<gene>
    <name evidence="10" type="primary">argF</name>
    <name evidence="10" type="ORF">AB0887_02125</name>
</gene>
<dbReference type="GO" id="GO:0004585">
    <property type="term" value="F:ornithine carbamoyltransferase activity"/>
    <property type="evidence" value="ECO:0007669"/>
    <property type="project" value="UniProtKB-EC"/>
</dbReference>
<dbReference type="PRINTS" id="PR00100">
    <property type="entry name" value="AOTCASE"/>
</dbReference>
<dbReference type="InterPro" id="IPR036901">
    <property type="entry name" value="Asp/Orn_carbamoylTrfase_sf"/>
</dbReference>
<dbReference type="PRINTS" id="PR00102">
    <property type="entry name" value="OTCASE"/>
</dbReference>
<protein>
    <recommendedName>
        <fullName evidence="3 6">Ornithine carbamoyltransferase</fullName>
        <ecNumber evidence="3 6">2.1.3.3</ecNumber>
    </recommendedName>
</protein>
<dbReference type="EC" id="2.1.3.3" evidence="3 6"/>
<comment type="caution">
    <text evidence="10">The sequence shown here is derived from an EMBL/GenBank/DDBJ whole genome shotgun (WGS) entry which is preliminary data.</text>
</comment>
<dbReference type="InterPro" id="IPR006132">
    <property type="entry name" value="Asp/Orn_carbamoyltranf_P-bd"/>
</dbReference>